<gene>
    <name evidence="3" type="ORF">Vretifemale_1342</name>
    <name evidence="4" type="ORF">Vretimale_3837</name>
</gene>
<dbReference type="Proteomes" id="UP000747110">
    <property type="component" value="Unassembled WGS sequence"/>
</dbReference>
<reference evidence="4" key="1">
    <citation type="journal article" date="2021" name="Proc. Natl. Acad. Sci. U.S.A.">
        <title>Three genomes in the algal genus Volvox reveal the fate of a haploid sex-determining region after a transition to homothallism.</title>
        <authorList>
            <person name="Yamamoto K."/>
            <person name="Hamaji T."/>
            <person name="Kawai-Toyooka H."/>
            <person name="Matsuzaki R."/>
            <person name="Takahashi F."/>
            <person name="Nishimura Y."/>
            <person name="Kawachi M."/>
            <person name="Noguchi H."/>
            <person name="Minakuchi Y."/>
            <person name="Umen J.G."/>
            <person name="Toyoda A."/>
            <person name="Nozaki H."/>
        </authorList>
    </citation>
    <scope>NUCLEOTIDE SEQUENCE</scope>
    <source>
        <strain evidence="4">NIES-3785</strain>
        <strain evidence="3">NIES-3786</strain>
    </source>
</reference>
<dbReference type="AlphaFoldDB" id="A0A8J4G3W1"/>
<dbReference type="SUPFAM" id="SSF63411">
    <property type="entry name" value="LuxS/MPP-like metallohydrolase"/>
    <property type="match status" value="2"/>
</dbReference>
<proteinExistence type="predicted"/>
<dbReference type="EMBL" id="BNCP01000002">
    <property type="protein sequence ID" value="GIL70778.1"/>
    <property type="molecule type" value="Genomic_DNA"/>
</dbReference>
<dbReference type="OrthoDB" id="4365at2759"/>
<accession>A0A8J4G3W1</accession>
<evidence type="ECO:0000313" key="6">
    <source>
        <dbReference type="Proteomes" id="UP000747110"/>
    </source>
</evidence>
<feature type="compositionally biased region" description="Basic residues" evidence="1">
    <location>
        <begin position="89"/>
        <end position="98"/>
    </location>
</feature>
<dbReference type="InterPro" id="IPR011249">
    <property type="entry name" value="Metalloenz_LuxS/M16"/>
</dbReference>
<dbReference type="Gene3D" id="3.30.830.10">
    <property type="entry name" value="Metalloenzyme, LuxS/M16 peptidase-like"/>
    <property type="match status" value="2"/>
</dbReference>
<dbReference type="Pfam" id="PF05193">
    <property type="entry name" value="Peptidase_M16_C"/>
    <property type="match status" value="2"/>
</dbReference>
<evidence type="ECO:0000256" key="1">
    <source>
        <dbReference type="SAM" id="MobiDB-lite"/>
    </source>
</evidence>
<evidence type="ECO:0000313" key="5">
    <source>
        <dbReference type="Proteomes" id="UP000722791"/>
    </source>
</evidence>
<dbReference type="PANTHER" id="PTHR11851:SF225">
    <property type="entry name" value="NON-PEPTIDASE HOMOLOG YMXG"/>
    <property type="match status" value="1"/>
</dbReference>
<comment type="caution">
    <text evidence="4">The sequence shown here is derived from an EMBL/GenBank/DDBJ whole genome shotgun (WGS) entry which is preliminary data.</text>
</comment>
<dbReference type="InterPro" id="IPR007863">
    <property type="entry name" value="Peptidase_M16_C"/>
</dbReference>
<sequence length="743" mass="79062">MLNRARCSPPAMLSGLWPTHPGQPQLVLLRTLSSGRFAHCCYLCSSHASRQLNATSHGHEASTRSAATDTRTWPRRQTSYCGPGDRTSTRVKQHRYPRHSQSLRPQPTSLSAPLTWPPPPIPFPLQAAARCAIALMLTTSVVLTVTLGPLVNDANAGVVMMTEPPLSSAVAAAALGSLQQQMAPVPAAESSASAADGALTSYLPSTGPVEPPIRFTSPDILDKLPPFPTEFPPLPELKLPPYTTAKLRNGLRVFLLRDDEVPLVRATLLMRGGQYGSPPDKVGVASLTAYVQRAGGSEAHPASSLDSRLEELAASIEFGAGPQALSAELQCLAEDAEEVMGLMAELVRTPVMPADKLALYQAQVLNALEHQNDSPAAIGRRKITKLLYGADSIYARTPTQEGVSSISPNDLRSYIARWERPDGAVLGVVGAFEPRKMLARVEREFGDWAPAPGQPDEPPAVPRGQPPAMPFLPGSTTTALPPTIAAVATATPATQAEPSPSRSAANTIAADMELSPNTAASFIPVTDSAAVTSSASSGRRPAVYLVDRAGLTQAYVLTAEPGINLSDPDLFALDVLSGVFNSFGGQLFDKLRSREGLAYSVSGGWDSPPDHPGLFVAGGQTSSPGEFLRSLRQLLSRAAAEAPSVQELEAAKAETLNSFAFNFSSTSNQLQRILVYDLLGLPQNFLFQYVQGIERVEQQDVARAAAAHLHPDRQVVVVVGDREVTEPSLEAVGFEVYPLRLGD</sequence>
<dbReference type="EMBL" id="BNCQ01000005">
    <property type="protein sequence ID" value="GIL98501.1"/>
    <property type="molecule type" value="Genomic_DNA"/>
</dbReference>
<dbReference type="Proteomes" id="UP000722791">
    <property type="component" value="Unassembled WGS sequence"/>
</dbReference>
<dbReference type="InterPro" id="IPR050361">
    <property type="entry name" value="MPP/UQCRC_Complex"/>
</dbReference>
<feature type="region of interest" description="Disordered" evidence="1">
    <location>
        <begin position="447"/>
        <end position="476"/>
    </location>
</feature>
<protein>
    <recommendedName>
        <fullName evidence="2">Peptidase M16 C-terminal domain-containing protein</fullName>
    </recommendedName>
</protein>
<feature type="domain" description="Peptidase M16 C-terminal" evidence="2">
    <location>
        <begin position="543"/>
        <end position="653"/>
    </location>
</feature>
<name>A0A8J4G3W1_9CHLO</name>
<evidence type="ECO:0000313" key="4">
    <source>
        <dbReference type="EMBL" id="GIL98501.1"/>
    </source>
</evidence>
<feature type="region of interest" description="Disordered" evidence="1">
    <location>
        <begin position="55"/>
        <end position="110"/>
    </location>
</feature>
<feature type="compositionally biased region" description="Pro residues" evidence="1">
    <location>
        <begin position="452"/>
        <end position="470"/>
    </location>
</feature>
<dbReference type="GO" id="GO:0046872">
    <property type="term" value="F:metal ion binding"/>
    <property type="evidence" value="ECO:0007669"/>
    <property type="project" value="InterPro"/>
</dbReference>
<dbReference type="PANTHER" id="PTHR11851">
    <property type="entry name" value="METALLOPROTEASE"/>
    <property type="match status" value="1"/>
</dbReference>
<evidence type="ECO:0000259" key="2">
    <source>
        <dbReference type="Pfam" id="PF05193"/>
    </source>
</evidence>
<keyword evidence="6" id="KW-1185">Reference proteome</keyword>
<feature type="domain" description="Peptidase M16 C-terminal" evidence="2">
    <location>
        <begin position="405"/>
        <end position="461"/>
    </location>
</feature>
<evidence type="ECO:0000313" key="3">
    <source>
        <dbReference type="EMBL" id="GIL70778.1"/>
    </source>
</evidence>
<organism evidence="4 5">
    <name type="scientific">Volvox reticuliferus</name>
    <dbReference type="NCBI Taxonomy" id="1737510"/>
    <lineage>
        <taxon>Eukaryota</taxon>
        <taxon>Viridiplantae</taxon>
        <taxon>Chlorophyta</taxon>
        <taxon>core chlorophytes</taxon>
        <taxon>Chlorophyceae</taxon>
        <taxon>CS clade</taxon>
        <taxon>Chlamydomonadales</taxon>
        <taxon>Volvocaceae</taxon>
        <taxon>Volvox</taxon>
    </lineage>
</organism>